<evidence type="ECO:0000256" key="9">
    <source>
        <dbReference type="ARBA" id="ARBA00048318"/>
    </source>
</evidence>
<evidence type="ECO:0000256" key="5">
    <source>
        <dbReference type="ARBA" id="ARBA00023098"/>
    </source>
</evidence>
<comment type="catalytic activity">
    <reaction evidence="8">
        <text>sn-glycerol 1-phosphate + (2E,6E,10E)-geranylgeranyl diphosphate = sn-3-O-(geranylgeranyl)glycerol 1-phosphate + diphosphate</text>
        <dbReference type="Rhea" id="RHEA:23404"/>
        <dbReference type="ChEBI" id="CHEBI:33019"/>
        <dbReference type="ChEBI" id="CHEBI:57677"/>
        <dbReference type="ChEBI" id="CHEBI:57685"/>
        <dbReference type="ChEBI" id="CHEBI:58756"/>
        <dbReference type="EC" id="2.5.1.41"/>
    </reaction>
</comment>
<evidence type="ECO:0000256" key="2">
    <source>
        <dbReference type="ARBA" id="ARBA00022679"/>
    </source>
</evidence>
<dbReference type="NCBIfam" id="TIGR01769">
    <property type="entry name" value="GGGP"/>
    <property type="match status" value="1"/>
</dbReference>
<evidence type="ECO:0000256" key="10">
    <source>
        <dbReference type="NCBIfam" id="TIGR01769"/>
    </source>
</evidence>
<dbReference type="InterPro" id="IPR010946">
    <property type="entry name" value="GGGP_synth"/>
</dbReference>
<accession>A0A7V0N0Z3</accession>
<evidence type="ECO:0000256" key="6">
    <source>
        <dbReference type="ARBA" id="ARBA00023209"/>
    </source>
</evidence>
<dbReference type="GO" id="GO:0005737">
    <property type="term" value="C:cytoplasm"/>
    <property type="evidence" value="ECO:0007669"/>
    <property type="project" value="InterPro"/>
</dbReference>
<dbReference type="InterPro" id="IPR008205">
    <property type="entry name" value="GGGP_HepGP_synthase"/>
</dbReference>
<reference evidence="11" key="1">
    <citation type="journal article" date="2020" name="mSystems">
        <title>Genome- and Community-Level Interaction Insights into Carbon Utilization and Element Cycling Functions of Hydrothermarchaeota in Hydrothermal Sediment.</title>
        <authorList>
            <person name="Zhou Z."/>
            <person name="Liu Y."/>
            <person name="Xu W."/>
            <person name="Pan J."/>
            <person name="Luo Z.H."/>
            <person name="Li M."/>
        </authorList>
    </citation>
    <scope>NUCLEOTIDE SEQUENCE [LARGE SCALE GENOMIC DNA]</scope>
    <source>
        <strain evidence="11">HyVt-219</strain>
    </source>
</reference>
<dbReference type="GO" id="GO:0046474">
    <property type="term" value="P:glycerophospholipid biosynthetic process"/>
    <property type="evidence" value="ECO:0007669"/>
    <property type="project" value="UniProtKB-ARBA"/>
</dbReference>
<proteinExistence type="inferred from homology"/>
<organism evidence="11">
    <name type="scientific">Aerophobetes bacterium</name>
    <dbReference type="NCBI Taxonomy" id="2030807"/>
    <lineage>
        <taxon>Bacteria</taxon>
        <taxon>Candidatus Aerophobota</taxon>
    </lineage>
</organism>
<dbReference type="GO" id="GO:0000287">
    <property type="term" value="F:magnesium ion binding"/>
    <property type="evidence" value="ECO:0007669"/>
    <property type="project" value="InterPro"/>
</dbReference>
<dbReference type="EMBL" id="DRBC01000217">
    <property type="protein sequence ID" value="HDN84833.1"/>
    <property type="molecule type" value="Genomic_DNA"/>
</dbReference>
<protein>
    <recommendedName>
        <fullName evidence="10">Phosphoglycerol geranylgeranyltransferase</fullName>
        <ecNumber evidence="10">2.5.1.41</ecNumber>
    </recommendedName>
</protein>
<dbReference type="HAMAP" id="MF_00112">
    <property type="entry name" value="GGGP_HepGP_synthase"/>
    <property type="match status" value="1"/>
</dbReference>
<comment type="catalytic activity">
    <reaction evidence="9">
        <text>sn-glycerol 1-phosphate + all-trans-heptaprenyl diphosphate = 3-heptaprenyl-sn-glycero-1-phosphate + diphosphate</text>
        <dbReference type="Rhea" id="RHEA:33495"/>
        <dbReference type="ChEBI" id="CHEBI:33019"/>
        <dbReference type="ChEBI" id="CHEBI:57685"/>
        <dbReference type="ChEBI" id="CHEBI:58206"/>
        <dbReference type="ChEBI" id="CHEBI:64781"/>
        <dbReference type="EC" id="2.5.1.n9"/>
    </reaction>
</comment>
<keyword evidence="4" id="KW-0460">Magnesium</keyword>
<name>A0A7V0N0Z3_UNCAE</name>
<dbReference type="NCBIfam" id="NF003198">
    <property type="entry name" value="PRK04169.1-2"/>
    <property type="match status" value="1"/>
</dbReference>
<keyword evidence="3" id="KW-0479">Metal-binding</keyword>
<evidence type="ECO:0000313" key="11">
    <source>
        <dbReference type="EMBL" id="HDN84833.1"/>
    </source>
</evidence>
<evidence type="ECO:0000256" key="7">
    <source>
        <dbReference type="ARBA" id="ARBA00023264"/>
    </source>
</evidence>
<sequence>AQGALHFTLIDPEEEKNSLGKKIAKKALDAGTDAFLVGGSLGVDAELLNRTINQIRDLDEKIPIILFPGDINCISPLADAIFYMSLLNSRNPYYIIDAQAKSSIIIKRMKLEAIPMAYLITEPGQNSAAGWIGDVKPLPKSKPYLTASYALAAEMLGLKLVYLEAGSGAENSVPDEIVNATRKLVSIPIIVGGGIRDPKVAVEKIRAGADIIVTGTIGEKNAKRLSKIIKEIKKEGEKRY</sequence>
<dbReference type="NCBIfam" id="TIGR01768">
    <property type="entry name" value="GGGP-family"/>
    <property type="match status" value="1"/>
</dbReference>
<dbReference type="CDD" id="cd02812">
    <property type="entry name" value="PcrB_like"/>
    <property type="match status" value="1"/>
</dbReference>
<feature type="non-terminal residue" evidence="11">
    <location>
        <position position="1"/>
    </location>
</feature>
<dbReference type="Pfam" id="PF01884">
    <property type="entry name" value="PcrB"/>
    <property type="match status" value="1"/>
</dbReference>
<keyword evidence="7" id="KW-1208">Phospholipid metabolism</keyword>
<evidence type="ECO:0000256" key="8">
    <source>
        <dbReference type="ARBA" id="ARBA00047288"/>
    </source>
</evidence>
<gene>
    <name evidence="11" type="ORF">ENG47_03645</name>
</gene>
<dbReference type="SUPFAM" id="SSF51395">
    <property type="entry name" value="FMN-linked oxidoreductases"/>
    <property type="match status" value="1"/>
</dbReference>
<dbReference type="EC" id="2.5.1.41" evidence="10"/>
<evidence type="ECO:0000256" key="3">
    <source>
        <dbReference type="ARBA" id="ARBA00022723"/>
    </source>
</evidence>
<dbReference type="InterPro" id="IPR039074">
    <property type="entry name" value="GGGP/HepGP_synthase_I"/>
</dbReference>
<dbReference type="PANTHER" id="PTHR40029:SF2">
    <property type="entry name" value="HEPTAPRENYLGLYCERYL PHOSPHATE SYNTHASE"/>
    <property type="match status" value="1"/>
</dbReference>
<dbReference type="GO" id="GO:0120536">
    <property type="term" value="F:heptaprenylglyceryl phosphate synthase activity"/>
    <property type="evidence" value="ECO:0007669"/>
    <property type="project" value="UniProtKB-ARBA"/>
</dbReference>
<keyword evidence="6" id="KW-0594">Phospholipid biosynthesis</keyword>
<comment type="caution">
    <text evidence="11">The sequence shown here is derived from an EMBL/GenBank/DDBJ whole genome shotgun (WGS) entry which is preliminary data.</text>
</comment>
<dbReference type="Proteomes" id="UP000885660">
    <property type="component" value="Unassembled WGS sequence"/>
</dbReference>
<dbReference type="Gene3D" id="3.20.20.390">
    <property type="entry name" value="FMN-linked oxidoreductases"/>
    <property type="match status" value="1"/>
</dbReference>
<keyword evidence="2" id="KW-0808">Transferase</keyword>
<keyword evidence="5" id="KW-0443">Lipid metabolism</keyword>
<dbReference type="GO" id="GO:0047294">
    <property type="term" value="F:phosphoglycerol geranylgeranyltransferase activity"/>
    <property type="evidence" value="ECO:0007669"/>
    <property type="project" value="UniProtKB-UniRule"/>
</dbReference>
<dbReference type="AlphaFoldDB" id="A0A7V0N0Z3"/>
<evidence type="ECO:0000256" key="1">
    <source>
        <dbReference type="ARBA" id="ARBA00022516"/>
    </source>
</evidence>
<evidence type="ECO:0000256" key="4">
    <source>
        <dbReference type="ARBA" id="ARBA00022842"/>
    </source>
</evidence>
<dbReference type="FunFam" id="3.20.20.390:FF:000001">
    <property type="entry name" value="Heptaprenylglyceryl phosphate synthase"/>
    <property type="match status" value="1"/>
</dbReference>
<dbReference type="InterPro" id="IPR038597">
    <property type="entry name" value="GGGP/HepGP_synthase_sf"/>
</dbReference>
<keyword evidence="1" id="KW-0444">Lipid biosynthesis</keyword>
<dbReference type="PANTHER" id="PTHR40029">
    <property type="match status" value="1"/>
</dbReference>